<evidence type="ECO:0000256" key="1">
    <source>
        <dbReference type="ARBA" id="ARBA00022679"/>
    </source>
</evidence>
<reference evidence="6" key="1">
    <citation type="submission" date="2022-08" db="EMBL/GenBank/DDBJ databases">
        <authorList>
            <person name="Kallberg Y."/>
            <person name="Tangrot J."/>
            <person name="Rosling A."/>
        </authorList>
    </citation>
    <scope>NUCLEOTIDE SEQUENCE</scope>
    <source>
        <strain evidence="6">Wild A</strain>
    </source>
</reference>
<keyword evidence="3" id="KW-0418">Kinase</keyword>
<evidence type="ECO:0000313" key="7">
    <source>
        <dbReference type="Proteomes" id="UP001153678"/>
    </source>
</evidence>
<dbReference type="GO" id="GO:0004674">
    <property type="term" value="F:protein serine/threonine kinase activity"/>
    <property type="evidence" value="ECO:0007669"/>
    <property type="project" value="TreeGrafter"/>
</dbReference>
<evidence type="ECO:0000256" key="2">
    <source>
        <dbReference type="ARBA" id="ARBA00022741"/>
    </source>
</evidence>
<dbReference type="InterPro" id="IPR051681">
    <property type="entry name" value="Ser/Thr_Kinases-Pseudokinases"/>
</dbReference>
<dbReference type="EMBL" id="CAMKVN010002233">
    <property type="protein sequence ID" value="CAI2180191.1"/>
    <property type="molecule type" value="Genomic_DNA"/>
</dbReference>
<dbReference type="PANTHER" id="PTHR44329:SF288">
    <property type="entry name" value="MITOGEN-ACTIVATED PROTEIN KINASE KINASE KINASE 20"/>
    <property type="match status" value="1"/>
</dbReference>
<dbReference type="GO" id="GO:0005524">
    <property type="term" value="F:ATP binding"/>
    <property type="evidence" value="ECO:0007669"/>
    <property type="project" value="UniProtKB-KW"/>
</dbReference>
<feature type="domain" description="Protein kinase" evidence="5">
    <location>
        <begin position="1"/>
        <end position="222"/>
    </location>
</feature>
<dbReference type="Pfam" id="PF07714">
    <property type="entry name" value="PK_Tyr_Ser-Thr"/>
    <property type="match status" value="1"/>
</dbReference>
<name>A0A9W4STD6_9GLOM</name>
<keyword evidence="1" id="KW-0808">Transferase</keyword>
<dbReference type="InterPro" id="IPR011009">
    <property type="entry name" value="Kinase-like_dom_sf"/>
</dbReference>
<feature type="non-terminal residue" evidence="6">
    <location>
        <position position="1"/>
    </location>
</feature>
<dbReference type="SUPFAM" id="SSF56112">
    <property type="entry name" value="Protein kinase-like (PK-like)"/>
    <property type="match status" value="1"/>
</dbReference>
<keyword evidence="4" id="KW-0067">ATP-binding</keyword>
<keyword evidence="7" id="KW-1185">Reference proteome</keyword>
<keyword evidence="2" id="KW-0547">Nucleotide-binding</keyword>
<dbReference type="OrthoDB" id="346907at2759"/>
<accession>A0A9W4STD6</accession>
<dbReference type="InterPro" id="IPR000719">
    <property type="entry name" value="Prot_kinase_dom"/>
</dbReference>
<evidence type="ECO:0000259" key="5">
    <source>
        <dbReference type="PROSITE" id="PS50011"/>
    </source>
</evidence>
<evidence type="ECO:0000256" key="3">
    <source>
        <dbReference type="ARBA" id="ARBA00022777"/>
    </source>
</evidence>
<gene>
    <name evidence="6" type="ORF">FWILDA_LOCUS9462</name>
</gene>
<dbReference type="PANTHER" id="PTHR44329">
    <property type="entry name" value="SERINE/THREONINE-PROTEIN KINASE TNNI3K-RELATED"/>
    <property type="match status" value="1"/>
</dbReference>
<dbReference type="Proteomes" id="UP001153678">
    <property type="component" value="Unassembled WGS sequence"/>
</dbReference>
<organism evidence="6 7">
    <name type="scientific">Funneliformis geosporum</name>
    <dbReference type="NCBI Taxonomy" id="1117311"/>
    <lineage>
        <taxon>Eukaryota</taxon>
        <taxon>Fungi</taxon>
        <taxon>Fungi incertae sedis</taxon>
        <taxon>Mucoromycota</taxon>
        <taxon>Glomeromycotina</taxon>
        <taxon>Glomeromycetes</taxon>
        <taxon>Glomerales</taxon>
        <taxon>Glomeraceae</taxon>
        <taxon>Funneliformis</taxon>
    </lineage>
</organism>
<comment type="caution">
    <text evidence="6">The sequence shown here is derived from an EMBL/GenBank/DDBJ whole genome shotgun (WGS) entry which is preliminary data.</text>
</comment>
<evidence type="ECO:0000313" key="6">
    <source>
        <dbReference type="EMBL" id="CAI2180191.1"/>
    </source>
</evidence>
<dbReference type="AlphaFoldDB" id="A0A9W4STD6"/>
<evidence type="ECO:0000256" key="4">
    <source>
        <dbReference type="ARBA" id="ARBA00022840"/>
    </source>
</evidence>
<sequence length="246" mass="28778">IRIMEIMRRKVNFHPNIIRFYGITKLREELNYALILEYADGETLGKYLRDNAKTFKWNRQLEFANDMASAILWLHDNEIIHQDLHSNNILIHKGAIKIADFAFSCLQGLDTNAACGVIPYMEPKTFKDPLFKLTKKSDIYSLGVLFWELTSCASPFNFETTVDIAIRFEILEGVREKPIPTTNGSFINIYERCWKLEPDERPDIFQVISELSRIDSKSHFDFKENDDNEIIENECDLSDCDVRLYY</sequence>
<proteinExistence type="predicted"/>
<dbReference type="InterPro" id="IPR001245">
    <property type="entry name" value="Ser-Thr/Tyr_kinase_cat_dom"/>
</dbReference>
<dbReference type="Gene3D" id="1.10.510.10">
    <property type="entry name" value="Transferase(Phosphotransferase) domain 1"/>
    <property type="match status" value="1"/>
</dbReference>
<dbReference type="PIRSF" id="PIRSF000654">
    <property type="entry name" value="Integrin-linked_kinase"/>
    <property type="match status" value="1"/>
</dbReference>
<protein>
    <submittedName>
        <fullName evidence="6">3386_t:CDS:1</fullName>
    </submittedName>
</protein>
<dbReference type="PROSITE" id="PS50011">
    <property type="entry name" value="PROTEIN_KINASE_DOM"/>
    <property type="match status" value="1"/>
</dbReference>
<dbReference type="PRINTS" id="PR00109">
    <property type="entry name" value="TYRKINASE"/>
</dbReference>